<feature type="compositionally biased region" description="Basic and acidic residues" evidence="1">
    <location>
        <begin position="430"/>
        <end position="440"/>
    </location>
</feature>
<feature type="domain" description="J" evidence="3">
    <location>
        <begin position="692"/>
        <end position="756"/>
    </location>
</feature>
<feature type="compositionally biased region" description="Low complexity" evidence="1">
    <location>
        <begin position="121"/>
        <end position="131"/>
    </location>
</feature>
<dbReference type="Pfam" id="PF14901">
    <property type="entry name" value="Jiv90"/>
    <property type="match status" value="1"/>
</dbReference>
<sequence>MSSVDDPEKHFLGNLLEDDPGSSSVAAASMLTGINGTSSTTSQITNVGPVMCPVSDVSMSNAWPEPPPPYSPPLENWGLPSNANTTLLSSSNLGASNWFSFTDRKDTATNDHLGSFNINGTSSPTAPSTPTRHLSSSQVHHFHHNLHHHTHTHNVQVQNHYFTTPPPGLEGYGSRTATTTTSVAPIYDSITTPAWNYTGLADINTNSNSVLFSDWKKENMSQASPESSAVSESSVSSSSARREDQELLISHPPLSPSEVVEVAKEKKQVSKSYAEHLSKSNTATPKKGSPIGAEKKQKQELAKKMSTQLPIENLATRIVVKGQPHSAPVVTKMPFSYRDVAARLEQQTPSGNQATAHPDEAQREWAMRRPEIRFNPFELPGDRKIYLFVLQRKEASNAERSTDTRSSQARNNDNLRSSGKQPSSFGNQENSKKSGIDNEFQKINSRKNKKEKNSNVVAAPLIYEGVHPVDASSRYDVLKNLESPTQRNDKKASNGRPPVIQKIFSRSSSPADDMIDTEEEDAHRTRSASSHAHQNGNTQLKKDQRKRQVQVTQRRRKGRRDEPTWLQKAWGTFVDLFWFVWGHISFALQWTFILIVEVCQKIADIFITFGKNMWSGTCKGIGTIFLTLVYILLFTFISIKMLVLRSLTFIKMIGTEEPELVEELEWGCKREIPIATNATEYADRLSRETIRDAYSVFGLRSDCSDDDIKRNYKRLAALVSPDKCNIDAVDDVFELVSMAFAAIGFKEARAAYTVANAKTNEAHLKVIAAWNKMTKAVEDARNTIFCDCIETHYRVATNVHPSQARTCKRCGIKHPAKQNDIWVEKRFLGLFSTYYTCTDNVVYDITSWATCTSQRAMLKNMRAHTHHVQYRLLSPLTSDYDSPSQYFNSPLNYSSTTTDARFLSDLQEEYSSLLRQRSLAQISFKTCEPREEDRSRRAANRRQKRWR</sequence>
<evidence type="ECO:0000256" key="2">
    <source>
        <dbReference type="SAM" id="Phobius"/>
    </source>
</evidence>
<feature type="region of interest" description="Disordered" evidence="1">
    <location>
        <begin position="220"/>
        <end position="299"/>
    </location>
</feature>
<keyword evidence="5" id="KW-1185">Reference proteome</keyword>
<evidence type="ECO:0000313" key="4">
    <source>
        <dbReference type="EMBL" id="EGT46112.1"/>
    </source>
</evidence>
<name>G0P5Z2_CAEBE</name>
<keyword evidence="2" id="KW-1133">Transmembrane helix</keyword>
<dbReference type="CDD" id="cd06257">
    <property type="entry name" value="DnaJ"/>
    <property type="match status" value="1"/>
</dbReference>
<dbReference type="SMART" id="SM00271">
    <property type="entry name" value="DnaJ"/>
    <property type="match status" value="1"/>
</dbReference>
<dbReference type="OMA" id="CEPREED"/>
<evidence type="ECO:0000313" key="5">
    <source>
        <dbReference type="Proteomes" id="UP000008068"/>
    </source>
</evidence>
<dbReference type="PROSITE" id="PS50076">
    <property type="entry name" value="DNAJ_2"/>
    <property type="match status" value="1"/>
</dbReference>
<dbReference type="InterPro" id="IPR052317">
    <property type="entry name" value="Viral_replicn-host_int_reg"/>
</dbReference>
<dbReference type="FunCoup" id="G0P5Z2">
    <property type="interactions" value="6"/>
</dbReference>
<organism evidence="5">
    <name type="scientific">Caenorhabditis brenneri</name>
    <name type="common">Nematode worm</name>
    <dbReference type="NCBI Taxonomy" id="135651"/>
    <lineage>
        <taxon>Eukaryota</taxon>
        <taxon>Metazoa</taxon>
        <taxon>Ecdysozoa</taxon>
        <taxon>Nematoda</taxon>
        <taxon>Chromadorea</taxon>
        <taxon>Rhabditida</taxon>
        <taxon>Rhabditina</taxon>
        <taxon>Rhabditomorpha</taxon>
        <taxon>Rhabditoidea</taxon>
        <taxon>Rhabditidae</taxon>
        <taxon>Peloderinae</taxon>
        <taxon>Caenorhabditis</taxon>
    </lineage>
</organism>
<feature type="transmembrane region" description="Helical" evidence="2">
    <location>
        <begin position="576"/>
        <end position="599"/>
    </location>
</feature>
<dbReference type="AlphaFoldDB" id="G0P5Z2"/>
<dbReference type="OrthoDB" id="1507364at2759"/>
<feature type="compositionally biased region" description="Polar residues" evidence="1">
    <location>
        <begin position="404"/>
        <end position="429"/>
    </location>
</feature>
<keyword evidence="2" id="KW-0472">Membrane</keyword>
<dbReference type="InterPro" id="IPR036869">
    <property type="entry name" value="J_dom_sf"/>
</dbReference>
<evidence type="ECO:0000259" key="3">
    <source>
        <dbReference type="PROSITE" id="PS50076"/>
    </source>
</evidence>
<feature type="compositionally biased region" description="Basic and acidic residues" evidence="1">
    <location>
        <begin position="261"/>
        <end position="278"/>
    </location>
</feature>
<keyword evidence="2" id="KW-0812">Transmembrane</keyword>
<feature type="compositionally biased region" description="Basic residues" evidence="1">
    <location>
        <begin position="543"/>
        <end position="558"/>
    </location>
</feature>
<dbReference type="InterPro" id="IPR001623">
    <property type="entry name" value="DnaJ_domain"/>
</dbReference>
<protein>
    <recommendedName>
        <fullName evidence="3">J domain-containing protein</fullName>
    </recommendedName>
</protein>
<dbReference type="Proteomes" id="UP000008068">
    <property type="component" value="Unassembled WGS sequence"/>
</dbReference>
<feature type="compositionally biased region" description="Low complexity" evidence="1">
    <location>
        <begin position="221"/>
        <end position="239"/>
    </location>
</feature>
<dbReference type="InterPro" id="IPR032843">
    <property type="entry name" value="Jiv"/>
</dbReference>
<dbReference type="InParanoid" id="G0P5Z2"/>
<dbReference type="Gene3D" id="1.10.287.110">
    <property type="entry name" value="DnaJ domain"/>
    <property type="match status" value="1"/>
</dbReference>
<dbReference type="PANTHER" id="PTHR44665">
    <property type="entry name" value="DNAJ HOMOLOG SUBFAMILY C MEMBER 14"/>
    <property type="match status" value="1"/>
</dbReference>
<dbReference type="SUPFAM" id="SSF46565">
    <property type="entry name" value="Chaperone J-domain"/>
    <property type="match status" value="1"/>
</dbReference>
<dbReference type="PANTHER" id="PTHR44665:SF1">
    <property type="entry name" value="DNAJ HOMOLOG SUBFAMILY C MEMBER 14"/>
    <property type="match status" value="1"/>
</dbReference>
<feature type="transmembrane region" description="Helical" evidence="2">
    <location>
        <begin position="620"/>
        <end position="643"/>
    </location>
</feature>
<reference evidence="5" key="1">
    <citation type="submission" date="2011-07" db="EMBL/GenBank/DDBJ databases">
        <authorList>
            <consortium name="Caenorhabditis brenneri Sequencing and Analysis Consortium"/>
            <person name="Wilson R.K."/>
        </authorList>
    </citation>
    <scope>NUCLEOTIDE SEQUENCE [LARGE SCALE GENOMIC DNA]</scope>
    <source>
        <strain evidence="5">PB2801</strain>
    </source>
</reference>
<dbReference type="HOGENOM" id="CLU_340739_0_0_1"/>
<gene>
    <name evidence="4" type="ORF">CAEBREN_19949</name>
</gene>
<dbReference type="EMBL" id="GL380091">
    <property type="protein sequence ID" value="EGT46112.1"/>
    <property type="molecule type" value="Genomic_DNA"/>
</dbReference>
<accession>G0P5Z2</accession>
<feature type="region of interest" description="Disordered" evidence="1">
    <location>
        <begin position="396"/>
        <end position="453"/>
    </location>
</feature>
<dbReference type="STRING" id="135651.G0P5Z2"/>
<feature type="region of interest" description="Disordered" evidence="1">
    <location>
        <begin position="114"/>
        <end position="135"/>
    </location>
</feature>
<evidence type="ECO:0000256" key="1">
    <source>
        <dbReference type="SAM" id="MobiDB-lite"/>
    </source>
</evidence>
<feature type="region of interest" description="Disordered" evidence="1">
    <location>
        <begin position="482"/>
        <end position="560"/>
    </location>
</feature>
<feature type="compositionally biased region" description="Polar residues" evidence="1">
    <location>
        <begin position="527"/>
        <end position="539"/>
    </location>
</feature>
<proteinExistence type="predicted"/>
<dbReference type="Pfam" id="PF00226">
    <property type="entry name" value="DnaJ"/>
    <property type="match status" value="1"/>
</dbReference>
<dbReference type="eggNOG" id="KOG0720">
    <property type="taxonomic scope" value="Eukaryota"/>
</dbReference>